<reference evidence="1" key="1">
    <citation type="journal article" date="2023" name="Mol. Phylogenet. Evol.">
        <title>Genome-scale phylogeny and comparative genomics of the fungal order Sordariales.</title>
        <authorList>
            <person name="Hensen N."/>
            <person name="Bonometti L."/>
            <person name="Westerberg I."/>
            <person name="Brannstrom I.O."/>
            <person name="Guillou S."/>
            <person name="Cros-Aarteil S."/>
            <person name="Calhoun S."/>
            <person name="Haridas S."/>
            <person name="Kuo A."/>
            <person name="Mondo S."/>
            <person name="Pangilinan J."/>
            <person name="Riley R."/>
            <person name="LaButti K."/>
            <person name="Andreopoulos B."/>
            <person name="Lipzen A."/>
            <person name="Chen C."/>
            <person name="Yan M."/>
            <person name="Daum C."/>
            <person name="Ng V."/>
            <person name="Clum A."/>
            <person name="Steindorff A."/>
            <person name="Ohm R.A."/>
            <person name="Martin F."/>
            <person name="Silar P."/>
            <person name="Natvig D.O."/>
            <person name="Lalanne C."/>
            <person name="Gautier V."/>
            <person name="Ament-Velasquez S.L."/>
            <person name="Kruys A."/>
            <person name="Hutchinson M.I."/>
            <person name="Powell A.J."/>
            <person name="Barry K."/>
            <person name="Miller A.N."/>
            <person name="Grigoriev I.V."/>
            <person name="Debuchy R."/>
            <person name="Gladieux P."/>
            <person name="Hiltunen Thoren M."/>
            <person name="Johannesson H."/>
        </authorList>
    </citation>
    <scope>NUCLEOTIDE SEQUENCE</scope>
    <source>
        <strain evidence="1">CBS 892.96</strain>
    </source>
</reference>
<dbReference type="Pfam" id="PF19086">
    <property type="entry name" value="Terpene_syn_C_2"/>
    <property type="match status" value="1"/>
</dbReference>
<dbReference type="Gene3D" id="1.10.600.10">
    <property type="entry name" value="Farnesyl Diphosphate Synthase"/>
    <property type="match status" value="1"/>
</dbReference>
<dbReference type="Proteomes" id="UP001302321">
    <property type="component" value="Unassembled WGS sequence"/>
</dbReference>
<protein>
    <submittedName>
        <fullName evidence="1">Isoprenoid synthase domain-containing protein</fullName>
    </submittedName>
</protein>
<evidence type="ECO:0000313" key="1">
    <source>
        <dbReference type="EMBL" id="KAK4179408.1"/>
    </source>
</evidence>
<organism evidence="1 2">
    <name type="scientific">Triangularia setosa</name>
    <dbReference type="NCBI Taxonomy" id="2587417"/>
    <lineage>
        <taxon>Eukaryota</taxon>
        <taxon>Fungi</taxon>
        <taxon>Dikarya</taxon>
        <taxon>Ascomycota</taxon>
        <taxon>Pezizomycotina</taxon>
        <taxon>Sordariomycetes</taxon>
        <taxon>Sordariomycetidae</taxon>
        <taxon>Sordariales</taxon>
        <taxon>Podosporaceae</taxon>
        <taxon>Triangularia</taxon>
    </lineage>
</organism>
<keyword evidence="2" id="KW-1185">Reference proteome</keyword>
<dbReference type="AlphaFoldDB" id="A0AAN7A9T5"/>
<sequence length="352" mass="40052">MTELTGQTLFIPPLRCFLRTCKTSSTHPHPHHQRLKEEVVDPVLESLVPHPKALERAKESDTALLVCGLFPSLTRPEDFEKMETVAIWVVWIVFWDDAIDSASSGLVNAGEYVELSKQYVKYCLFDGLKDEVEAPTKVCELMKTVGERLRDVNGWSEGQRERLWERLRKYMDSCLEEYNVRISGNKVAELRVSGREVTEHEFWMWRTGTSGVEAFCLMGRVMNGGGGGLPGGLLEWEEVRRMEGMVNKGFVKDGAFMNLIPIAMHDRNCNLEDAVRGLMDDFGYYGCEFQAQASLLRARAEKEYGGEIVGMVEKTIEAYEAIVTGILDFSVQSPRYGMKQYEREDGYFEIPL</sequence>
<name>A0AAN7A9T5_9PEZI</name>
<proteinExistence type="predicted"/>
<gene>
    <name evidence="1" type="ORF">QBC36DRAFT_232079</name>
</gene>
<comment type="caution">
    <text evidence="1">The sequence shown here is derived from an EMBL/GenBank/DDBJ whole genome shotgun (WGS) entry which is preliminary data.</text>
</comment>
<dbReference type="InterPro" id="IPR008949">
    <property type="entry name" value="Isoprenoid_synthase_dom_sf"/>
</dbReference>
<reference evidence="1" key="2">
    <citation type="submission" date="2023-05" db="EMBL/GenBank/DDBJ databases">
        <authorList>
            <consortium name="Lawrence Berkeley National Laboratory"/>
            <person name="Steindorff A."/>
            <person name="Hensen N."/>
            <person name="Bonometti L."/>
            <person name="Westerberg I."/>
            <person name="Brannstrom I.O."/>
            <person name="Guillou S."/>
            <person name="Cros-Aarteil S."/>
            <person name="Calhoun S."/>
            <person name="Haridas S."/>
            <person name="Kuo A."/>
            <person name="Mondo S."/>
            <person name="Pangilinan J."/>
            <person name="Riley R."/>
            <person name="Labutti K."/>
            <person name="Andreopoulos B."/>
            <person name="Lipzen A."/>
            <person name="Chen C."/>
            <person name="Yanf M."/>
            <person name="Daum C."/>
            <person name="Ng V."/>
            <person name="Clum A."/>
            <person name="Ohm R."/>
            <person name="Martin F."/>
            <person name="Silar P."/>
            <person name="Natvig D."/>
            <person name="Lalanne C."/>
            <person name="Gautier V."/>
            <person name="Ament-Velasquez S.L."/>
            <person name="Kruys A."/>
            <person name="Hutchinson M.I."/>
            <person name="Powell A.J."/>
            <person name="Barry K."/>
            <person name="Miller A.N."/>
            <person name="Grigoriev I.V."/>
            <person name="Debuchy R."/>
            <person name="Gladieux P."/>
            <person name="Thoren M.H."/>
            <person name="Johannesson H."/>
        </authorList>
    </citation>
    <scope>NUCLEOTIDE SEQUENCE</scope>
    <source>
        <strain evidence="1">CBS 892.96</strain>
    </source>
</reference>
<dbReference type="EMBL" id="MU866117">
    <property type="protein sequence ID" value="KAK4179408.1"/>
    <property type="molecule type" value="Genomic_DNA"/>
</dbReference>
<evidence type="ECO:0000313" key="2">
    <source>
        <dbReference type="Proteomes" id="UP001302321"/>
    </source>
</evidence>
<dbReference type="SUPFAM" id="SSF48576">
    <property type="entry name" value="Terpenoid synthases"/>
    <property type="match status" value="1"/>
</dbReference>
<accession>A0AAN7A9T5</accession>